<proteinExistence type="predicted"/>
<keyword evidence="3" id="KW-1185">Reference proteome</keyword>
<dbReference type="Proteomes" id="UP001458880">
    <property type="component" value="Unassembled WGS sequence"/>
</dbReference>
<evidence type="ECO:0000313" key="2">
    <source>
        <dbReference type="EMBL" id="KAK9739547.1"/>
    </source>
</evidence>
<feature type="region of interest" description="Disordered" evidence="1">
    <location>
        <begin position="17"/>
        <end position="39"/>
    </location>
</feature>
<accession>A0AAW1M1U8</accession>
<gene>
    <name evidence="2" type="ORF">QE152_g8864</name>
</gene>
<comment type="caution">
    <text evidence="2">The sequence shown here is derived from an EMBL/GenBank/DDBJ whole genome shotgun (WGS) entry which is preliminary data.</text>
</comment>
<protein>
    <submittedName>
        <fullName evidence="2">Uncharacterized protein</fullName>
    </submittedName>
</protein>
<reference evidence="2 3" key="1">
    <citation type="journal article" date="2024" name="BMC Genomics">
        <title>De novo assembly and annotation of Popillia japonica's genome with initial clues to its potential as an invasive pest.</title>
        <authorList>
            <person name="Cucini C."/>
            <person name="Boschi S."/>
            <person name="Funari R."/>
            <person name="Cardaioli E."/>
            <person name="Iannotti N."/>
            <person name="Marturano G."/>
            <person name="Paoli F."/>
            <person name="Bruttini M."/>
            <person name="Carapelli A."/>
            <person name="Frati F."/>
            <person name="Nardi F."/>
        </authorList>
    </citation>
    <scope>NUCLEOTIDE SEQUENCE [LARGE SCALE GENOMIC DNA]</scope>
    <source>
        <strain evidence="2">DMR45628</strain>
    </source>
</reference>
<evidence type="ECO:0000313" key="3">
    <source>
        <dbReference type="Proteomes" id="UP001458880"/>
    </source>
</evidence>
<dbReference type="AlphaFoldDB" id="A0AAW1M1U8"/>
<organism evidence="2 3">
    <name type="scientific">Popillia japonica</name>
    <name type="common">Japanese beetle</name>
    <dbReference type="NCBI Taxonomy" id="7064"/>
    <lineage>
        <taxon>Eukaryota</taxon>
        <taxon>Metazoa</taxon>
        <taxon>Ecdysozoa</taxon>
        <taxon>Arthropoda</taxon>
        <taxon>Hexapoda</taxon>
        <taxon>Insecta</taxon>
        <taxon>Pterygota</taxon>
        <taxon>Neoptera</taxon>
        <taxon>Endopterygota</taxon>
        <taxon>Coleoptera</taxon>
        <taxon>Polyphaga</taxon>
        <taxon>Scarabaeiformia</taxon>
        <taxon>Scarabaeidae</taxon>
        <taxon>Rutelinae</taxon>
        <taxon>Popillia</taxon>
    </lineage>
</organism>
<evidence type="ECO:0000256" key="1">
    <source>
        <dbReference type="SAM" id="MobiDB-lite"/>
    </source>
</evidence>
<sequence>MWVVGFDASFSIANSLPAPPPPSLARQPTERPPRSPIPPAPQPFISFKLFWPGRFGSCTVGSTKSTTAWRNADHGSTHAVSGKIIDRRRKQNFRGNTVKEQLIQYSPERIRIKVNRTREAGPNQVGTRRILEQQTIHSPPTNVTHYRHYRFAYAAKQEMLERAPLTLPKSYRLASAVQMPESERAPLTLPKSYRLASAVQMPES</sequence>
<dbReference type="EMBL" id="JASPKY010000073">
    <property type="protein sequence ID" value="KAK9739547.1"/>
    <property type="molecule type" value="Genomic_DNA"/>
</dbReference>
<name>A0AAW1M1U8_POPJA</name>